<name>A0A0G3GU85_9CORY</name>
<reference evidence="2 3" key="1">
    <citation type="submission" date="2015-05" db="EMBL/GenBank/DDBJ databases">
        <title>Complete genome sequence of Corynebacterium epidermidicanis DSM 45586, isolated from the skin of a dog suffering from pruritus.</title>
        <authorList>
            <person name="Ruckert C."/>
            <person name="Albersmeier A."/>
            <person name="Winkler A."/>
            <person name="Tauch A."/>
        </authorList>
    </citation>
    <scope>NUCLEOTIDE SEQUENCE [LARGE SCALE GENOMIC DNA]</scope>
    <source>
        <strain evidence="2 3">DSM 45586</strain>
    </source>
</reference>
<dbReference type="Proteomes" id="UP000035368">
    <property type="component" value="Chromosome"/>
</dbReference>
<evidence type="ECO:0000313" key="3">
    <source>
        <dbReference type="Proteomes" id="UP000035368"/>
    </source>
</evidence>
<evidence type="ECO:0000313" key="2">
    <source>
        <dbReference type="EMBL" id="AKK02427.1"/>
    </source>
</evidence>
<accession>A0A0G3GU85</accession>
<evidence type="ECO:0000256" key="1">
    <source>
        <dbReference type="SAM" id="MobiDB-lite"/>
    </source>
</evidence>
<feature type="region of interest" description="Disordered" evidence="1">
    <location>
        <begin position="12"/>
        <end position="33"/>
    </location>
</feature>
<organism evidence="2 3">
    <name type="scientific">Corynebacterium epidermidicanis</name>
    <dbReference type="NCBI Taxonomy" id="1050174"/>
    <lineage>
        <taxon>Bacteria</taxon>
        <taxon>Bacillati</taxon>
        <taxon>Actinomycetota</taxon>
        <taxon>Actinomycetes</taxon>
        <taxon>Mycobacteriales</taxon>
        <taxon>Corynebacteriaceae</taxon>
        <taxon>Corynebacterium</taxon>
    </lineage>
</organism>
<feature type="compositionally biased region" description="Basic and acidic residues" evidence="1">
    <location>
        <begin position="16"/>
        <end position="33"/>
    </location>
</feature>
<dbReference type="Pfam" id="PF10783">
    <property type="entry name" value="DUF2599"/>
    <property type="match status" value="1"/>
</dbReference>
<dbReference type="AlphaFoldDB" id="A0A0G3GU85"/>
<dbReference type="EMBL" id="CP011541">
    <property type="protein sequence ID" value="AKK02427.1"/>
    <property type="molecule type" value="Genomic_DNA"/>
</dbReference>
<dbReference type="KEGG" id="cei:CEPID_02735"/>
<protein>
    <submittedName>
        <fullName evidence="2">Uncharacterized protein</fullName>
    </submittedName>
</protein>
<proteinExistence type="predicted"/>
<dbReference type="InterPro" id="IPR019719">
    <property type="entry name" value="DUF2599"/>
</dbReference>
<dbReference type="STRING" id="1050174.CEPID_02735"/>
<keyword evidence="3" id="KW-1185">Reference proteome</keyword>
<gene>
    <name evidence="2" type="ORF">CEPID_02735</name>
</gene>
<sequence length="294" mass="31979">MTPEQIADLIGVDYRPQIHEEDRASTRSADASDDRNVKLRTTAGDIELSIPKGTQNASKTATGIGDRSVMFDQGDDTVATVTAYPDESMQMHSVILSPTAPHEFRYDVSLPAEVSMSKNEDGGIDFVDSKQNFVAGIAPAWARDAEGNRVSSEYDVVGDSIVQKVATVSADQYPVVADPFLGKHLFNNLWQGEWNGDATFNGTVSPWGAVVMTGGGGVGGYVAGQAIMRDAGWKEWEAAFPDINSKASVRQQYECHILAGTLGLPYTGEYNLERARPDKGDWALTPHQHHCNWE</sequence>
<dbReference type="PATRIC" id="fig|1050174.4.peg.554"/>